<reference evidence="2 3" key="1">
    <citation type="submission" date="2024-06" db="EMBL/GenBank/DDBJ databases">
        <title>The Natural Products Discovery Center: Release of the First 8490 Sequenced Strains for Exploring Actinobacteria Biosynthetic Diversity.</title>
        <authorList>
            <person name="Kalkreuter E."/>
            <person name="Kautsar S.A."/>
            <person name="Yang D."/>
            <person name="Bader C.D."/>
            <person name="Teijaro C.N."/>
            <person name="Fluegel L."/>
            <person name="Davis C.M."/>
            <person name="Simpson J.R."/>
            <person name="Lauterbach L."/>
            <person name="Steele A.D."/>
            <person name="Gui C."/>
            <person name="Meng S."/>
            <person name="Li G."/>
            <person name="Viehrig K."/>
            <person name="Ye F."/>
            <person name="Su P."/>
            <person name="Kiefer A.F."/>
            <person name="Nichols A."/>
            <person name="Cepeda A.J."/>
            <person name="Yan W."/>
            <person name="Fan B."/>
            <person name="Jiang Y."/>
            <person name="Adhikari A."/>
            <person name="Zheng C.-J."/>
            <person name="Schuster L."/>
            <person name="Cowan T.M."/>
            <person name="Smanski M.J."/>
            <person name="Chevrette M.G."/>
            <person name="De Carvalho L.P.S."/>
            <person name="Shen B."/>
        </authorList>
    </citation>
    <scope>NUCLEOTIDE SEQUENCE [LARGE SCALE GENOMIC DNA]</scope>
    <source>
        <strain evidence="2 3">NPDC045705</strain>
    </source>
</reference>
<evidence type="ECO:0000259" key="1">
    <source>
        <dbReference type="Pfam" id="PF14311"/>
    </source>
</evidence>
<evidence type="ECO:0000313" key="2">
    <source>
        <dbReference type="EMBL" id="MEU7298527.1"/>
    </source>
</evidence>
<feature type="domain" description="Treble clef zinc finger" evidence="1">
    <location>
        <begin position="27"/>
        <end position="72"/>
    </location>
</feature>
<accession>A0ABV3D7S6</accession>
<dbReference type="Proteomes" id="UP001551210">
    <property type="component" value="Unassembled WGS sequence"/>
</dbReference>
<dbReference type="EMBL" id="JBEZAM010000136">
    <property type="protein sequence ID" value="MEU7298527.1"/>
    <property type="molecule type" value="Genomic_DNA"/>
</dbReference>
<evidence type="ECO:0000313" key="3">
    <source>
        <dbReference type="Proteomes" id="UP001551210"/>
    </source>
</evidence>
<organism evidence="2 3">
    <name type="scientific">Streptomyces exfoliatus</name>
    <name type="common">Streptomyces hydrogenans</name>
    <dbReference type="NCBI Taxonomy" id="1905"/>
    <lineage>
        <taxon>Bacteria</taxon>
        <taxon>Bacillati</taxon>
        <taxon>Actinomycetota</taxon>
        <taxon>Actinomycetes</taxon>
        <taxon>Kitasatosporales</taxon>
        <taxon>Streptomycetaceae</taxon>
        <taxon>Streptomyces</taxon>
    </lineage>
</organism>
<gene>
    <name evidence="2" type="ORF">AB0A76_35985</name>
</gene>
<dbReference type="Pfam" id="PF14311">
    <property type="entry name" value="DUF4379"/>
    <property type="match status" value="1"/>
</dbReference>
<dbReference type="InterPro" id="IPR025487">
    <property type="entry name" value="DUF4379"/>
</dbReference>
<sequence length="134" mass="15455">MTRRTRFLVEGHPDIAAQWHPELNADLVAQWHPRNHASPDQFGPGSQRKVWWRCPVGHEYQARISNRSRGTGLIDDAATWCSGPRRSAAWYFDEAQDLPPHAVLGGGEAGDERVRWLSRCRCRTRRRPPPRPER</sequence>
<feature type="non-terminal residue" evidence="2">
    <location>
        <position position="134"/>
    </location>
</feature>
<comment type="caution">
    <text evidence="2">The sequence shown here is derived from an EMBL/GenBank/DDBJ whole genome shotgun (WGS) entry which is preliminary data.</text>
</comment>
<proteinExistence type="predicted"/>
<protein>
    <submittedName>
        <fullName evidence="2">Zinc-ribbon domain-containing protein</fullName>
    </submittedName>
</protein>
<dbReference type="RefSeq" id="WP_359217657.1">
    <property type="nucleotide sequence ID" value="NZ_JBEZAM010000136.1"/>
</dbReference>
<keyword evidence="3" id="KW-1185">Reference proteome</keyword>
<name>A0ABV3D7S6_STREX</name>